<gene>
    <name evidence="1" type="ORF">DM035_14735</name>
</gene>
<accession>A0A5J0S3F9</accession>
<dbReference type="EMBL" id="AAGQTM010000014">
    <property type="protein sequence ID" value="EBQ9795415.1"/>
    <property type="molecule type" value="Genomic_DNA"/>
</dbReference>
<evidence type="ECO:0000313" key="1">
    <source>
        <dbReference type="EMBL" id="EBQ9795415.1"/>
    </source>
</evidence>
<name>A0A5J0S3F9_SALET</name>
<proteinExistence type="predicted"/>
<sequence>MSNDSYGAWNEEDLKNTLQREVESGRPLVDDNYGGDWEKFKINTVYELRKRFSNNPNSLDSSCIFILQSNNLQISQDNPLKLTRTFSISSGRISFENKIFITTFQVQRGFYFSNDFSDIDNIINIIDGLGLSNNPCVFFNNYDGEKIVELYPNGFTNDYEDKIDIGTTYITEEIIYNVFDKAYRSSLRTPTALNNAGCEIWHDPKKFIPSDQAEKKIQKTLYTALSTNLHCQLIPLNEVSIEDGRLDFLILSKESLGKLNSHAVVELKALRSVTQSGAPYSDNVKKEWITKGMNQVITFSNKFTPQHSILSCYDMSKTDYTDDYWFSDTKDLASRNKVKQWRWRIFNSAEASRR</sequence>
<reference evidence="1" key="1">
    <citation type="submission" date="2018-06" db="EMBL/GenBank/DDBJ databases">
        <authorList>
            <person name="Ashton P.M."/>
            <person name="Dallman T."/>
            <person name="Nair S."/>
            <person name="De Pinna E."/>
            <person name="Peters T."/>
            <person name="Grant K."/>
        </authorList>
    </citation>
    <scope>NUCLEOTIDE SEQUENCE</scope>
    <source>
        <strain evidence="1">430336</strain>
    </source>
</reference>
<dbReference type="RefSeq" id="WP_001748771.1">
    <property type="nucleotide sequence ID" value="NZ_MYYF01000006.1"/>
</dbReference>
<organism evidence="1">
    <name type="scientific">Salmonella enterica subsp. enterica serovar Kottbus</name>
    <dbReference type="NCBI Taxonomy" id="224727"/>
    <lineage>
        <taxon>Bacteria</taxon>
        <taxon>Pseudomonadati</taxon>
        <taxon>Pseudomonadota</taxon>
        <taxon>Gammaproteobacteria</taxon>
        <taxon>Enterobacterales</taxon>
        <taxon>Enterobacteriaceae</taxon>
        <taxon>Salmonella</taxon>
    </lineage>
</organism>
<comment type="caution">
    <text evidence="1">The sequence shown here is derived from an EMBL/GenBank/DDBJ whole genome shotgun (WGS) entry which is preliminary data.</text>
</comment>
<dbReference type="AlphaFoldDB" id="A0A5J0S3F9"/>
<protein>
    <submittedName>
        <fullName evidence="1">Uncharacterized protein</fullName>
    </submittedName>
</protein>